<dbReference type="InterPro" id="IPR003567">
    <property type="entry name" value="Cyt_c_biogenesis"/>
</dbReference>
<dbReference type="RefSeq" id="WP_320003141.1">
    <property type="nucleotide sequence ID" value="NZ_JAUHJS010000002.1"/>
</dbReference>
<evidence type="ECO:0000313" key="6">
    <source>
        <dbReference type="Proteomes" id="UP001168552"/>
    </source>
</evidence>
<proteinExistence type="inferred from homology"/>
<keyword evidence="3" id="KW-0812">Transmembrane</keyword>
<organism evidence="5 6">
    <name type="scientific">Shiella aurantiaca</name>
    <dbReference type="NCBI Taxonomy" id="3058365"/>
    <lineage>
        <taxon>Bacteria</taxon>
        <taxon>Pseudomonadati</taxon>
        <taxon>Bacteroidota</taxon>
        <taxon>Cytophagia</taxon>
        <taxon>Cytophagales</taxon>
        <taxon>Shiellaceae</taxon>
        <taxon>Shiella</taxon>
    </lineage>
</organism>
<protein>
    <submittedName>
        <fullName evidence="5">Cytochrome c biogenesis protein CcsA</fullName>
    </submittedName>
</protein>
<feature type="transmembrane region" description="Helical" evidence="3">
    <location>
        <begin position="514"/>
        <end position="532"/>
    </location>
</feature>
<feature type="transmembrane region" description="Helical" evidence="3">
    <location>
        <begin position="294"/>
        <end position="313"/>
    </location>
</feature>
<evidence type="ECO:0000313" key="5">
    <source>
        <dbReference type="EMBL" id="MDN4164613.1"/>
    </source>
</evidence>
<dbReference type="Pfam" id="PF01578">
    <property type="entry name" value="Cytochrom_C_asm"/>
    <property type="match status" value="1"/>
</dbReference>
<feature type="transmembrane region" description="Helical" evidence="3">
    <location>
        <begin position="101"/>
        <end position="117"/>
    </location>
</feature>
<feature type="transmembrane region" description="Helical" evidence="3">
    <location>
        <begin position="49"/>
        <end position="68"/>
    </location>
</feature>
<reference evidence="5" key="1">
    <citation type="submission" date="2023-06" db="EMBL/GenBank/DDBJ databases">
        <title>Cytophagales bacterium Strain LB-30, isolated from soil.</title>
        <authorList>
            <person name="Liu B."/>
        </authorList>
    </citation>
    <scope>NUCLEOTIDE SEQUENCE</scope>
    <source>
        <strain evidence="5">LB-30</strain>
    </source>
</reference>
<dbReference type="Proteomes" id="UP001168552">
    <property type="component" value="Unassembled WGS sequence"/>
</dbReference>
<evidence type="ECO:0000259" key="4">
    <source>
        <dbReference type="Pfam" id="PF01578"/>
    </source>
</evidence>
<dbReference type="PRINTS" id="PR01410">
    <property type="entry name" value="CCBIOGENESIS"/>
</dbReference>
<feature type="transmembrane region" description="Helical" evidence="3">
    <location>
        <begin position="271"/>
        <end position="287"/>
    </location>
</feature>
<evidence type="ECO:0000256" key="3">
    <source>
        <dbReference type="SAM" id="Phobius"/>
    </source>
</evidence>
<feature type="transmembrane region" description="Helical" evidence="3">
    <location>
        <begin position="373"/>
        <end position="391"/>
    </location>
</feature>
<feature type="transmembrane region" description="Helical" evidence="3">
    <location>
        <begin position="12"/>
        <end position="29"/>
    </location>
</feature>
<evidence type="ECO:0000256" key="1">
    <source>
        <dbReference type="ARBA" id="ARBA00009186"/>
    </source>
</evidence>
<feature type="transmembrane region" description="Helical" evidence="3">
    <location>
        <begin position="803"/>
        <end position="823"/>
    </location>
</feature>
<feature type="transmembrane region" description="Helical" evidence="3">
    <location>
        <begin position="129"/>
        <end position="147"/>
    </location>
</feature>
<feature type="transmembrane region" description="Helical" evidence="3">
    <location>
        <begin position="456"/>
        <end position="476"/>
    </location>
</feature>
<feature type="domain" description="Cytochrome c assembly protein" evidence="4">
    <location>
        <begin position="98"/>
        <end position="317"/>
    </location>
</feature>
<keyword evidence="6" id="KW-1185">Reference proteome</keyword>
<dbReference type="PANTHER" id="PTHR43653:SF1">
    <property type="entry name" value="CYTOCHROME C-TYPE BIOGENESIS PROTEIN CCMF"/>
    <property type="match status" value="1"/>
</dbReference>
<accession>A0ABT8F2T7</accession>
<feature type="transmembrane region" description="Helical" evidence="3">
    <location>
        <begin position="424"/>
        <end position="444"/>
    </location>
</feature>
<comment type="similarity">
    <text evidence="1">Belongs to the CcmF/CycK/Ccl1/NrfE/CcsA family.</text>
</comment>
<evidence type="ECO:0000256" key="2">
    <source>
        <dbReference type="ARBA" id="ARBA00022748"/>
    </source>
</evidence>
<feature type="transmembrane region" description="Helical" evidence="3">
    <location>
        <begin position="200"/>
        <end position="218"/>
    </location>
</feature>
<feature type="transmembrane region" description="Helical" evidence="3">
    <location>
        <begin position="482"/>
        <end position="502"/>
    </location>
</feature>
<sequence>MINTFPGNAGHLLVIISFVTALAATFSFYKASQENDLAKSWLKTASLVYYLHVAAVIGVVVALFYILLNHLFEYHYAWSYTSINLPFQYILSSFWNGQEGSFLLWIFWNALIGLVLLHTNRTWKAPVMTIYALVQAFLASMILGVVISDVKIGSSPFILLRDALSMPVFQINPNFVPEDGNGLNPLLQNYWMVIHPPTLFLGYASTLIPFAFCVAGLWKKRYREWIRPTLPWALFSAGVLGLGIIMGAYWAYETLNFGGYWNWDPVENAVYVPWIVLVASIHTMIAYNKSNTALKSSIILVIATFIMILYSTFLTRSGILGNSSVHSFTDLGLFAQLVVYMAAFTILSIGLAIVRWKEIPSSEKETSTYSREFWIFMGATVLSLMAFQVIIPTSIPVYNAIIEGFGGVSNLAPPADQIGFYTQWQLWLSILIAILSGTGQFFWWEKMDKEKLKQVLTAPLIITLLLSGLIIALASIREIPYMILLTASMYSLVANSFILYSVAKSNIRLSGGAITHIGVALMLLGVLFSSGYSHIISENNTGLLYSREFDDEVNQKNLLLFVDETREMDGYQLIYKGQRLELRDREGYIAKEVLRATAKHDYFTVSEMVQLEDEILAKGDTVRVFPENTHYEIAFTKNGRTDVLYPRLQLNPQMGNVVSPAIMRGLWRDIYTHVTVVPPTDEEIEWDEPTEQVIKPQERFFLNDQVSILEEVAILNAQEDPSVAGADLAVQAKIRVFGKEKEYLIAPKFIIKDGMIGRVPDVSKPLGLRITVQTINPEENTFTLKIEKTQRDYIILKAVEKPLINLLWLGTLVLLIGFGVALSRRYSDFIKMRDKGIE</sequence>
<keyword evidence="2" id="KW-0201">Cytochrome c-type biogenesis</keyword>
<feature type="transmembrane region" description="Helical" evidence="3">
    <location>
        <begin position="230"/>
        <end position="251"/>
    </location>
</feature>
<dbReference type="EMBL" id="JAUHJS010000002">
    <property type="protein sequence ID" value="MDN4164613.1"/>
    <property type="molecule type" value="Genomic_DNA"/>
</dbReference>
<feature type="transmembrane region" description="Helical" evidence="3">
    <location>
        <begin position="333"/>
        <end position="353"/>
    </location>
</feature>
<comment type="caution">
    <text evidence="5">The sequence shown here is derived from an EMBL/GenBank/DDBJ whole genome shotgun (WGS) entry which is preliminary data.</text>
</comment>
<keyword evidence="3" id="KW-0472">Membrane</keyword>
<name>A0ABT8F2T7_9BACT</name>
<dbReference type="InterPro" id="IPR002541">
    <property type="entry name" value="Cyt_c_assembly"/>
</dbReference>
<dbReference type="PANTHER" id="PTHR43653">
    <property type="entry name" value="CYTOCHROME C ASSEMBLY PROTEIN-RELATED"/>
    <property type="match status" value="1"/>
</dbReference>
<keyword evidence="3" id="KW-1133">Transmembrane helix</keyword>
<gene>
    <name evidence="5" type="primary">ccsA</name>
    <name evidence="5" type="ORF">QWY31_03815</name>
</gene>